<evidence type="ECO:0000256" key="2">
    <source>
        <dbReference type="SAM" id="SignalP"/>
    </source>
</evidence>
<evidence type="ECO:0000313" key="3">
    <source>
        <dbReference type="EMBL" id="CCO46803.1"/>
    </source>
</evidence>
<organism evidence="3 4">
    <name type="scientific">Vibrio nigripulchritudo SOn1</name>
    <dbReference type="NCBI Taxonomy" id="1238450"/>
    <lineage>
        <taxon>Bacteria</taxon>
        <taxon>Pseudomonadati</taxon>
        <taxon>Pseudomonadota</taxon>
        <taxon>Gammaproteobacteria</taxon>
        <taxon>Vibrionales</taxon>
        <taxon>Vibrionaceae</taxon>
        <taxon>Vibrio</taxon>
    </lineage>
</organism>
<keyword evidence="1" id="KW-0812">Transmembrane</keyword>
<dbReference type="RefSeq" id="WP_022611844.1">
    <property type="nucleotide sequence ID" value="NZ_LK391965.1"/>
</dbReference>
<keyword evidence="1" id="KW-0472">Membrane</keyword>
<feature type="transmembrane region" description="Helical" evidence="1">
    <location>
        <begin position="48"/>
        <end position="67"/>
    </location>
</feature>
<feature type="transmembrane region" description="Helical" evidence="1">
    <location>
        <begin position="79"/>
        <end position="96"/>
    </location>
</feature>
<proteinExistence type="predicted"/>
<feature type="signal peptide" evidence="2">
    <location>
        <begin position="1"/>
        <end position="22"/>
    </location>
</feature>
<keyword evidence="2" id="KW-0732">Signal</keyword>
<dbReference type="AlphaFoldDB" id="A0AAV2VQ08"/>
<dbReference type="EMBL" id="CAOF01000101">
    <property type="protein sequence ID" value="CCO46803.1"/>
    <property type="molecule type" value="Genomic_DNA"/>
</dbReference>
<accession>A0AAV2VQ08</accession>
<reference evidence="3 4" key="1">
    <citation type="journal article" date="2013" name="ISME J.">
        <title>Comparative genomics of pathogenic lineages of Vibrio nigripulchritudo identifies virulence-associated traits.</title>
        <authorList>
            <person name="Goudenege D."/>
            <person name="Labreuche Y."/>
            <person name="Krin E."/>
            <person name="Ansquer D."/>
            <person name="Mangenot S."/>
            <person name="Calteau A."/>
            <person name="Medigue C."/>
            <person name="Mazel D."/>
            <person name="Polz M.F."/>
            <person name="Le Roux F."/>
        </authorList>
    </citation>
    <scope>NUCLEOTIDE SEQUENCE [LARGE SCALE GENOMIC DNA]</scope>
    <source>
        <strain evidence="3 4">SOn1</strain>
    </source>
</reference>
<protein>
    <submittedName>
        <fullName evidence="3">Uncharacterized protein</fullName>
    </submittedName>
</protein>
<feature type="chain" id="PRO_5043371315" evidence="2">
    <location>
        <begin position="23"/>
        <end position="131"/>
    </location>
</feature>
<gene>
    <name evidence="3" type="ORF">VIBNISOn1_190022</name>
</gene>
<evidence type="ECO:0000313" key="4">
    <source>
        <dbReference type="Proteomes" id="UP000018211"/>
    </source>
</evidence>
<comment type="caution">
    <text evidence="3">The sequence shown here is derived from an EMBL/GenBank/DDBJ whole genome shotgun (WGS) entry which is preliminary data.</text>
</comment>
<keyword evidence="1" id="KW-1133">Transmembrane helix</keyword>
<evidence type="ECO:0000256" key="1">
    <source>
        <dbReference type="SAM" id="Phobius"/>
    </source>
</evidence>
<name>A0AAV2VQ08_9VIBR</name>
<dbReference type="Proteomes" id="UP000018211">
    <property type="component" value="Unassembled WGS sequence"/>
</dbReference>
<sequence length="131" mass="14095">MHYIAKSSIASVLILFSNVSLAESESADRLGFGIYRLAMTVDAGTSAIFNFMFLSSVVLMIAALVIWGNAHKSNLPKSLAVVLAVVSLLLSSPTIYQQIAAKTVLNSSDIDAIEFLENGSQPPIPMNEENY</sequence>